<protein>
    <recommendedName>
        <fullName evidence="4">DUF3558 domain-containing protein</fullName>
    </recommendedName>
</protein>
<organism evidence="2 3">
    <name type="scientific">Planotetraspora mira</name>
    <dbReference type="NCBI Taxonomy" id="58121"/>
    <lineage>
        <taxon>Bacteria</taxon>
        <taxon>Bacillati</taxon>
        <taxon>Actinomycetota</taxon>
        <taxon>Actinomycetes</taxon>
        <taxon>Streptosporangiales</taxon>
        <taxon>Streptosporangiaceae</taxon>
        <taxon>Planotetraspora</taxon>
    </lineage>
</organism>
<dbReference type="RefSeq" id="WP_203957673.1">
    <property type="nucleotide sequence ID" value="NZ_BOOO01000042.1"/>
</dbReference>
<evidence type="ECO:0000313" key="2">
    <source>
        <dbReference type="EMBL" id="GII33856.1"/>
    </source>
</evidence>
<accession>A0A8J3TXM2</accession>
<dbReference type="Proteomes" id="UP000650628">
    <property type="component" value="Unassembled WGS sequence"/>
</dbReference>
<evidence type="ECO:0000256" key="1">
    <source>
        <dbReference type="SAM" id="SignalP"/>
    </source>
</evidence>
<evidence type="ECO:0000313" key="3">
    <source>
        <dbReference type="Proteomes" id="UP000650628"/>
    </source>
</evidence>
<comment type="caution">
    <text evidence="2">The sequence shown here is derived from an EMBL/GenBank/DDBJ whole genome shotgun (WGS) entry which is preliminary data.</text>
</comment>
<keyword evidence="3" id="KW-1185">Reference proteome</keyword>
<reference evidence="2 3" key="1">
    <citation type="submission" date="2021-01" db="EMBL/GenBank/DDBJ databases">
        <title>Whole genome shotgun sequence of Planotetraspora mira NBRC 15435.</title>
        <authorList>
            <person name="Komaki H."/>
            <person name="Tamura T."/>
        </authorList>
    </citation>
    <scope>NUCLEOTIDE SEQUENCE [LARGE SCALE GENOMIC DNA]</scope>
    <source>
        <strain evidence="2 3">NBRC 15435</strain>
    </source>
</reference>
<feature type="signal peptide" evidence="1">
    <location>
        <begin position="1"/>
        <end position="27"/>
    </location>
</feature>
<dbReference type="EMBL" id="BOOO01000042">
    <property type="protein sequence ID" value="GII33856.1"/>
    <property type="molecule type" value="Genomic_DNA"/>
</dbReference>
<gene>
    <name evidence="2" type="ORF">Pmi06nite_72980</name>
</gene>
<sequence length="186" mass="19700">MIDRLARAATTFLALLALGACSTPAPPANPLLKDPAQWPLIKLKGLTDNPKLPDDAERALAQIKVGSYDMQAWINSSGLCGLSSSEWSVHTDVSMYVDLTKSEGHLERPEGFSGPVEPAASSAYGTKVYLFCTPTRMLIRISGETSQPHVSGDAVAQLVNDGLNAVVGSMEAQIESLPHPTVTRGG</sequence>
<feature type="chain" id="PRO_5039730698" description="DUF3558 domain-containing protein" evidence="1">
    <location>
        <begin position="28"/>
        <end position="186"/>
    </location>
</feature>
<name>A0A8J3TXM2_9ACTN</name>
<proteinExistence type="predicted"/>
<dbReference type="PROSITE" id="PS51257">
    <property type="entry name" value="PROKAR_LIPOPROTEIN"/>
    <property type="match status" value="1"/>
</dbReference>
<dbReference type="AlphaFoldDB" id="A0A8J3TXM2"/>
<evidence type="ECO:0008006" key="4">
    <source>
        <dbReference type="Google" id="ProtNLM"/>
    </source>
</evidence>
<keyword evidence="1" id="KW-0732">Signal</keyword>